<dbReference type="Pfam" id="PF03446">
    <property type="entry name" value="NAD_binding_2"/>
    <property type="match status" value="1"/>
</dbReference>
<dbReference type="PANTHER" id="PTHR43580">
    <property type="entry name" value="OXIDOREDUCTASE GLYR1-RELATED"/>
    <property type="match status" value="1"/>
</dbReference>
<feature type="domain" description="3-hydroxyisobutyrate dehydrogenase-like NAD-binding" evidence="5">
    <location>
        <begin position="166"/>
        <end position="282"/>
    </location>
</feature>
<evidence type="ECO:0000313" key="6">
    <source>
        <dbReference type="EMBL" id="TLS66150.1"/>
    </source>
</evidence>
<dbReference type="Gene3D" id="3.40.50.720">
    <property type="entry name" value="NAD(P)-binding Rossmann-like Domain"/>
    <property type="match status" value="1"/>
</dbReference>
<comment type="caution">
    <text evidence="6">The sequence shown here is derived from an EMBL/GenBank/DDBJ whole genome shotgun (WGS) entry which is preliminary data.</text>
</comment>
<dbReference type="InterPro" id="IPR029154">
    <property type="entry name" value="HIBADH-like_NADP-bd"/>
</dbReference>
<feature type="domain" description="6-phosphogluconate dehydrogenase NADP-binding" evidence="4">
    <location>
        <begin position="4"/>
        <end position="163"/>
    </location>
</feature>
<dbReference type="EMBL" id="VBRY01000011">
    <property type="protein sequence ID" value="TLS66150.1"/>
    <property type="molecule type" value="Genomic_DNA"/>
</dbReference>
<evidence type="ECO:0000256" key="2">
    <source>
        <dbReference type="ARBA" id="ARBA00023027"/>
    </source>
</evidence>
<dbReference type="InterPro" id="IPR013328">
    <property type="entry name" value="6PGD_dom2"/>
</dbReference>
<dbReference type="InterPro" id="IPR036291">
    <property type="entry name" value="NAD(P)-bd_dom_sf"/>
</dbReference>
<dbReference type="PROSITE" id="PS00895">
    <property type="entry name" value="3_HYDROXYISOBUT_DH"/>
    <property type="match status" value="1"/>
</dbReference>
<proteinExistence type="predicted"/>
<dbReference type="GO" id="GO:0016491">
    <property type="term" value="F:oxidoreductase activity"/>
    <property type="evidence" value="ECO:0007669"/>
    <property type="project" value="UniProtKB-KW"/>
</dbReference>
<dbReference type="GO" id="GO:0050661">
    <property type="term" value="F:NADP binding"/>
    <property type="evidence" value="ECO:0007669"/>
    <property type="project" value="InterPro"/>
</dbReference>
<dbReference type="InterPro" id="IPR002204">
    <property type="entry name" value="3-OH-isobutyrate_DH-rel_CS"/>
</dbReference>
<dbReference type="InterPro" id="IPR015815">
    <property type="entry name" value="HIBADH-related"/>
</dbReference>
<sequence>MQQRIGFIGLGIMGQAMAANILKAGFSLTVYNRSAERCMPLAEIGAHVAATPQAVADASDVMILMLTGPEAVDAVLHGESGLLAGACKGKTVINMSTVPQSCSQQLNQQLQGRGITFVDAPVSGSKIPAQQGTLVILAGGAESAVQALEPLLLSMGSRVIYCGEAGCGSAMKLAINLLLGTMMEGLAEASHLAEASGLSSATFLQAVAAGPLACGLFRIKEEMIINGHYPPQFPFRHMAKDMQFVQQAAADRGVSLPVGSLLAGMFDPNAPVALLDQDFAAVKCLLQ</sequence>
<keyword evidence="1" id="KW-0560">Oxidoreductase</keyword>
<feature type="active site" evidence="3">
    <location>
        <position position="172"/>
    </location>
</feature>
<dbReference type="GO" id="GO:0016054">
    <property type="term" value="P:organic acid catabolic process"/>
    <property type="evidence" value="ECO:0007669"/>
    <property type="project" value="UniProtKB-ARBA"/>
</dbReference>
<name>A0A5R9GIP1_9PROT</name>
<reference evidence="6 7" key="1">
    <citation type="journal article" date="2019" name="Appl. Environ. Microbiol.">
        <title>Environmental Evidence and Genomic Insight of Iron-oxidizing Bacteria Preference Towards More Corrosion Resistant Stainless Steel at Higher Salinities.</title>
        <authorList>
            <person name="Garrison C.E."/>
            <person name="Price K.A."/>
            <person name="Field E.K."/>
        </authorList>
    </citation>
    <scope>NUCLEOTIDE SEQUENCE [LARGE SCALE GENOMIC DNA]</scope>
    <source>
        <strain evidence="6 7">P3</strain>
    </source>
</reference>
<dbReference type="AlphaFoldDB" id="A0A5R9GIP1"/>
<dbReference type="Proteomes" id="UP000306585">
    <property type="component" value="Unassembled WGS sequence"/>
</dbReference>
<dbReference type="InterPro" id="IPR006115">
    <property type="entry name" value="6PGDH_NADP-bd"/>
</dbReference>
<keyword evidence="7" id="KW-1185">Reference proteome</keyword>
<gene>
    <name evidence="6" type="ORF">FEF65_11195</name>
</gene>
<dbReference type="InterPro" id="IPR051265">
    <property type="entry name" value="HIBADH-related_NP60_sf"/>
</dbReference>
<evidence type="ECO:0000256" key="1">
    <source>
        <dbReference type="ARBA" id="ARBA00023002"/>
    </source>
</evidence>
<dbReference type="InterPro" id="IPR008927">
    <property type="entry name" value="6-PGluconate_DH-like_C_sf"/>
</dbReference>
<accession>A0A5R9GIP1</accession>
<dbReference type="SUPFAM" id="SSF51735">
    <property type="entry name" value="NAD(P)-binding Rossmann-fold domains"/>
    <property type="match status" value="1"/>
</dbReference>
<dbReference type="Gene3D" id="1.10.1040.10">
    <property type="entry name" value="N-(1-d-carboxylethyl)-l-norvaline Dehydrogenase, domain 2"/>
    <property type="match status" value="1"/>
</dbReference>
<evidence type="ECO:0000259" key="4">
    <source>
        <dbReference type="Pfam" id="PF03446"/>
    </source>
</evidence>
<dbReference type="Pfam" id="PF14833">
    <property type="entry name" value="NAD_binding_11"/>
    <property type="match status" value="1"/>
</dbReference>
<protein>
    <submittedName>
        <fullName evidence="6">NAD(P)-dependent oxidoreductase</fullName>
    </submittedName>
</protein>
<evidence type="ECO:0000313" key="7">
    <source>
        <dbReference type="Proteomes" id="UP000306585"/>
    </source>
</evidence>
<evidence type="ECO:0000256" key="3">
    <source>
        <dbReference type="PIRSR" id="PIRSR000103-1"/>
    </source>
</evidence>
<dbReference type="SUPFAM" id="SSF48179">
    <property type="entry name" value="6-phosphogluconate dehydrogenase C-terminal domain-like"/>
    <property type="match status" value="1"/>
</dbReference>
<organism evidence="6 7">
    <name type="scientific">Mariprofundus erugo</name>
    <dbReference type="NCBI Taxonomy" id="2528639"/>
    <lineage>
        <taxon>Bacteria</taxon>
        <taxon>Pseudomonadati</taxon>
        <taxon>Pseudomonadota</taxon>
        <taxon>Candidatius Mariprofundia</taxon>
        <taxon>Mariprofundales</taxon>
        <taxon>Mariprofundaceae</taxon>
        <taxon>Mariprofundus</taxon>
    </lineage>
</organism>
<keyword evidence="2" id="KW-0520">NAD</keyword>
<dbReference type="PIRSF" id="PIRSF000103">
    <property type="entry name" value="HIBADH"/>
    <property type="match status" value="1"/>
</dbReference>
<dbReference type="PANTHER" id="PTHR43580:SF2">
    <property type="entry name" value="CYTOKINE-LIKE NUCLEAR FACTOR N-PAC"/>
    <property type="match status" value="1"/>
</dbReference>
<dbReference type="GO" id="GO:0051287">
    <property type="term" value="F:NAD binding"/>
    <property type="evidence" value="ECO:0007669"/>
    <property type="project" value="InterPro"/>
</dbReference>
<evidence type="ECO:0000259" key="5">
    <source>
        <dbReference type="Pfam" id="PF14833"/>
    </source>
</evidence>